<reference evidence="8" key="1">
    <citation type="journal article" date="2019" name="Int. J. Syst. Evol. Microbiol.">
        <title>The Global Catalogue of Microorganisms (GCM) 10K type strain sequencing project: providing services to taxonomists for standard genome sequencing and annotation.</title>
        <authorList>
            <consortium name="The Broad Institute Genomics Platform"/>
            <consortium name="The Broad Institute Genome Sequencing Center for Infectious Disease"/>
            <person name="Wu L."/>
            <person name="Ma J."/>
        </authorList>
    </citation>
    <scope>NUCLEOTIDE SEQUENCE [LARGE SCALE GENOMIC DNA]</scope>
    <source>
        <strain evidence="8">JCM 17926</strain>
    </source>
</reference>
<feature type="transmembrane region" description="Helical" evidence="6">
    <location>
        <begin position="89"/>
        <end position="110"/>
    </location>
</feature>
<keyword evidence="4 6" id="KW-1133">Transmembrane helix</keyword>
<sequence length="367" mass="40982">MALTREQITAKFSVRKLILPVVLGLGVVGYMLYRSYEPGHLQTLLQASPFWLGMSFLVLFVRDFGYIYRIRYITEKALGWKQSFRVIMLWEFASCALPSVAGGSTVASYLLYKEGIPLGKSIAQVLVTAMLDNFYFLLAVPVVVLVMQGQLLPEIAGAGGTLLQSLKGAFVLSYLLIAVYACTMAYALLVNPAAVKRLLIWVGRRRALRRWRASLFRHANELLVSSGHLRTKGRSYWLHASVSTAFVWTARYLIIGCLIAAFADLALHDHIVIFSRNLIYKIVLFVSVTPGAAGFAEIAFPVFFGVFIGSFTTIVILLYRLLTYYLYLVVGAFVFPRWAALVFRGEKEEASPQPLLPLPNPTETQTT</sequence>
<keyword evidence="3 6" id="KW-0812">Transmembrane</keyword>
<dbReference type="Pfam" id="PF03706">
    <property type="entry name" value="LPG_synthase_TM"/>
    <property type="match status" value="1"/>
</dbReference>
<keyword evidence="2" id="KW-1003">Cell membrane</keyword>
<evidence type="ECO:0000256" key="2">
    <source>
        <dbReference type="ARBA" id="ARBA00022475"/>
    </source>
</evidence>
<feature type="transmembrane region" description="Helical" evidence="6">
    <location>
        <begin position="245"/>
        <end position="266"/>
    </location>
</feature>
<dbReference type="Proteomes" id="UP001500552">
    <property type="component" value="Unassembled WGS sequence"/>
</dbReference>
<dbReference type="RefSeq" id="WP_345158550.1">
    <property type="nucleotide sequence ID" value="NZ_BAABHC010000010.1"/>
</dbReference>
<dbReference type="EMBL" id="BAABHC010000010">
    <property type="protein sequence ID" value="GAA4431329.1"/>
    <property type="molecule type" value="Genomic_DNA"/>
</dbReference>
<feature type="transmembrane region" description="Helical" evidence="6">
    <location>
        <begin position="278"/>
        <end position="296"/>
    </location>
</feature>
<feature type="transmembrane region" description="Helical" evidence="6">
    <location>
        <begin position="17"/>
        <end position="36"/>
    </location>
</feature>
<evidence type="ECO:0000256" key="5">
    <source>
        <dbReference type="ARBA" id="ARBA00023136"/>
    </source>
</evidence>
<comment type="subcellular location">
    <subcellularLocation>
        <location evidence="1">Cell membrane</location>
        <topology evidence="1">Multi-pass membrane protein</topology>
    </subcellularLocation>
</comment>
<feature type="transmembrane region" description="Helical" evidence="6">
    <location>
        <begin position="324"/>
        <end position="343"/>
    </location>
</feature>
<evidence type="ECO:0000313" key="7">
    <source>
        <dbReference type="EMBL" id="GAA4431329.1"/>
    </source>
</evidence>
<name>A0ABP8LMY5_9BACT</name>
<keyword evidence="8" id="KW-1185">Reference proteome</keyword>
<feature type="transmembrane region" description="Helical" evidence="6">
    <location>
        <begin position="48"/>
        <end position="68"/>
    </location>
</feature>
<protein>
    <submittedName>
        <fullName evidence="7">Lysylphosphatidylglycerol synthase transmembrane domain-containing protein</fullName>
    </submittedName>
</protein>
<comment type="caution">
    <text evidence="7">The sequence shown here is derived from an EMBL/GenBank/DDBJ whole genome shotgun (WGS) entry which is preliminary data.</text>
</comment>
<evidence type="ECO:0000256" key="4">
    <source>
        <dbReference type="ARBA" id="ARBA00022989"/>
    </source>
</evidence>
<dbReference type="PANTHER" id="PTHR37693:SF1">
    <property type="entry name" value="INTEGRAL MEMBRANE PROTEIN"/>
    <property type="match status" value="1"/>
</dbReference>
<evidence type="ECO:0000313" key="8">
    <source>
        <dbReference type="Proteomes" id="UP001500552"/>
    </source>
</evidence>
<evidence type="ECO:0000256" key="3">
    <source>
        <dbReference type="ARBA" id="ARBA00022692"/>
    </source>
</evidence>
<dbReference type="PANTHER" id="PTHR37693">
    <property type="entry name" value="PHOSPHATIDYLGLYCEROL LYSYLTRANSFERASE"/>
    <property type="match status" value="1"/>
</dbReference>
<evidence type="ECO:0000256" key="1">
    <source>
        <dbReference type="ARBA" id="ARBA00004651"/>
    </source>
</evidence>
<gene>
    <name evidence="7" type="ORF">GCM10023188_18750</name>
</gene>
<dbReference type="NCBIfam" id="TIGR00374">
    <property type="entry name" value="flippase-like domain"/>
    <property type="match status" value="1"/>
</dbReference>
<organism evidence="7 8">
    <name type="scientific">Pontibacter saemangeumensis</name>
    <dbReference type="NCBI Taxonomy" id="1084525"/>
    <lineage>
        <taxon>Bacteria</taxon>
        <taxon>Pseudomonadati</taxon>
        <taxon>Bacteroidota</taxon>
        <taxon>Cytophagia</taxon>
        <taxon>Cytophagales</taxon>
        <taxon>Hymenobacteraceae</taxon>
        <taxon>Pontibacter</taxon>
    </lineage>
</organism>
<proteinExistence type="predicted"/>
<feature type="transmembrane region" description="Helical" evidence="6">
    <location>
        <begin position="122"/>
        <end position="147"/>
    </location>
</feature>
<keyword evidence="5 6" id="KW-0472">Membrane</keyword>
<dbReference type="InterPro" id="IPR022791">
    <property type="entry name" value="L-PG_synthase/AglD"/>
</dbReference>
<accession>A0ABP8LMY5</accession>
<evidence type="ECO:0000256" key="6">
    <source>
        <dbReference type="SAM" id="Phobius"/>
    </source>
</evidence>
<feature type="transmembrane region" description="Helical" evidence="6">
    <location>
        <begin position="168"/>
        <end position="189"/>
    </location>
</feature>